<proteinExistence type="predicted"/>
<reference evidence="1 3" key="2">
    <citation type="journal article" date="2014" name="BMC Genomics">
        <title>An improved genome release (version Mt4.0) for the model legume Medicago truncatula.</title>
        <authorList>
            <person name="Tang H."/>
            <person name="Krishnakumar V."/>
            <person name="Bidwell S."/>
            <person name="Rosen B."/>
            <person name="Chan A."/>
            <person name="Zhou S."/>
            <person name="Gentzbittel L."/>
            <person name="Childs K.L."/>
            <person name="Yandell M."/>
            <person name="Gundlach H."/>
            <person name="Mayer K.F."/>
            <person name="Schwartz D.C."/>
            <person name="Town C.D."/>
        </authorList>
    </citation>
    <scope>GENOME REANNOTATION</scope>
    <source>
        <strain evidence="2 3">cv. Jemalong A17</strain>
    </source>
</reference>
<dbReference type="Proteomes" id="UP000002051">
    <property type="component" value="Chromosome 6"/>
</dbReference>
<keyword evidence="3" id="KW-1185">Reference proteome</keyword>
<evidence type="ECO:0008006" key="4">
    <source>
        <dbReference type="Google" id="ProtNLM"/>
    </source>
</evidence>
<dbReference type="PANTHER" id="PTHR36617">
    <property type="entry name" value="PROTEIN, PUTATIVE-RELATED"/>
    <property type="match status" value="1"/>
</dbReference>
<gene>
    <name evidence="1" type="ordered locus">MTR_6g084160</name>
</gene>
<dbReference type="PANTHER" id="PTHR36617:SF5">
    <property type="entry name" value="OS05G0421675 PROTEIN"/>
    <property type="match status" value="1"/>
</dbReference>
<evidence type="ECO:0000313" key="1">
    <source>
        <dbReference type="EMBL" id="AES76675.1"/>
    </source>
</evidence>
<reference evidence="1 3" key="1">
    <citation type="journal article" date="2011" name="Nature">
        <title>The Medicago genome provides insight into the evolution of rhizobial symbioses.</title>
        <authorList>
            <person name="Young N.D."/>
            <person name="Debelle F."/>
            <person name="Oldroyd G.E."/>
            <person name="Geurts R."/>
            <person name="Cannon S.B."/>
            <person name="Udvardi M.K."/>
            <person name="Benedito V.A."/>
            <person name="Mayer K.F."/>
            <person name="Gouzy J."/>
            <person name="Schoof H."/>
            <person name="Van de Peer Y."/>
            <person name="Proost S."/>
            <person name="Cook D.R."/>
            <person name="Meyers B.C."/>
            <person name="Spannagl M."/>
            <person name="Cheung F."/>
            <person name="De Mita S."/>
            <person name="Krishnakumar V."/>
            <person name="Gundlach H."/>
            <person name="Zhou S."/>
            <person name="Mudge J."/>
            <person name="Bharti A.K."/>
            <person name="Murray J.D."/>
            <person name="Naoumkina M.A."/>
            <person name="Rosen B."/>
            <person name="Silverstein K.A."/>
            <person name="Tang H."/>
            <person name="Rombauts S."/>
            <person name="Zhao P.X."/>
            <person name="Zhou P."/>
            <person name="Barbe V."/>
            <person name="Bardou P."/>
            <person name="Bechner M."/>
            <person name="Bellec A."/>
            <person name="Berger A."/>
            <person name="Berges H."/>
            <person name="Bidwell S."/>
            <person name="Bisseling T."/>
            <person name="Choisne N."/>
            <person name="Couloux A."/>
            <person name="Denny R."/>
            <person name="Deshpande S."/>
            <person name="Dai X."/>
            <person name="Doyle J.J."/>
            <person name="Dudez A.M."/>
            <person name="Farmer A.D."/>
            <person name="Fouteau S."/>
            <person name="Franken C."/>
            <person name="Gibelin C."/>
            <person name="Gish J."/>
            <person name="Goldstein S."/>
            <person name="Gonzalez A.J."/>
            <person name="Green P.J."/>
            <person name="Hallab A."/>
            <person name="Hartog M."/>
            <person name="Hua A."/>
            <person name="Humphray S.J."/>
            <person name="Jeong D.H."/>
            <person name="Jing Y."/>
            <person name="Jocker A."/>
            <person name="Kenton S.M."/>
            <person name="Kim D.J."/>
            <person name="Klee K."/>
            <person name="Lai H."/>
            <person name="Lang C."/>
            <person name="Lin S."/>
            <person name="Macmil S.L."/>
            <person name="Magdelenat G."/>
            <person name="Matthews L."/>
            <person name="McCorrison J."/>
            <person name="Monaghan E.L."/>
            <person name="Mun J.H."/>
            <person name="Najar F.Z."/>
            <person name="Nicholson C."/>
            <person name="Noirot C."/>
            <person name="O'Bleness M."/>
            <person name="Paule C.R."/>
            <person name="Poulain J."/>
            <person name="Prion F."/>
            <person name="Qin B."/>
            <person name="Qu C."/>
            <person name="Retzel E.F."/>
            <person name="Riddle C."/>
            <person name="Sallet E."/>
            <person name="Samain S."/>
            <person name="Samson N."/>
            <person name="Sanders I."/>
            <person name="Saurat O."/>
            <person name="Scarpelli C."/>
            <person name="Schiex T."/>
            <person name="Segurens B."/>
            <person name="Severin A.J."/>
            <person name="Sherrier D.J."/>
            <person name="Shi R."/>
            <person name="Sims S."/>
            <person name="Singer S.R."/>
            <person name="Sinharoy S."/>
            <person name="Sterck L."/>
            <person name="Viollet A."/>
            <person name="Wang B.B."/>
            <person name="Wang K."/>
            <person name="Wang M."/>
            <person name="Wang X."/>
            <person name="Warfsmann J."/>
            <person name="Weissenbach J."/>
            <person name="White D.D."/>
            <person name="White J.D."/>
            <person name="Wiley G.B."/>
            <person name="Wincker P."/>
            <person name="Xing Y."/>
            <person name="Yang L."/>
            <person name="Yao Z."/>
            <person name="Ying F."/>
            <person name="Zhai J."/>
            <person name="Zhou L."/>
            <person name="Zuber A."/>
            <person name="Denarie J."/>
            <person name="Dixon R.A."/>
            <person name="May G.D."/>
            <person name="Schwartz D.C."/>
            <person name="Rogers J."/>
            <person name="Quetier F."/>
            <person name="Town C.D."/>
            <person name="Roe B.A."/>
        </authorList>
    </citation>
    <scope>NUCLEOTIDE SEQUENCE [LARGE SCALE GENOMIC DNA]</scope>
    <source>
        <strain evidence="1">A17</strain>
        <strain evidence="2 3">cv. Jemalong A17</strain>
    </source>
</reference>
<organism evidence="1 3">
    <name type="scientific">Medicago truncatula</name>
    <name type="common">Barrel medic</name>
    <name type="synonym">Medicago tribuloides</name>
    <dbReference type="NCBI Taxonomy" id="3880"/>
    <lineage>
        <taxon>Eukaryota</taxon>
        <taxon>Viridiplantae</taxon>
        <taxon>Streptophyta</taxon>
        <taxon>Embryophyta</taxon>
        <taxon>Tracheophyta</taxon>
        <taxon>Spermatophyta</taxon>
        <taxon>Magnoliopsida</taxon>
        <taxon>eudicotyledons</taxon>
        <taxon>Gunneridae</taxon>
        <taxon>Pentapetalae</taxon>
        <taxon>rosids</taxon>
        <taxon>fabids</taxon>
        <taxon>Fabales</taxon>
        <taxon>Fabaceae</taxon>
        <taxon>Papilionoideae</taxon>
        <taxon>50 kb inversion clade</taxon>
        <taxon>NPAAA clade</taxon>
        <taxon>Hologalegina</taxon>
        <taxon>IRL clade</taxon>
        <taxon>Trifolieae</taxon>
        <taxon>Medicago</taxon>
    </lineage>
</organism>
<dbReference type="HOGENOM" id="CLU_082252_1_0_1"/>
<evidence type="ECO:0000313" key="2">
    <source>
        <dbReference type="EnsemblPlants" id="AES76675"/>
    </source>
</evidence>
<sequence>MPLSVVLQETIQDTWRWLLDPIHGYSVHGAYHFITTSGAVVDKHLVDDVWHKTIPSKVSFFVWVIQPTDTGCIAAFDNSETAKHLFLGCDIYSSLWSLVLHWLGISSVFADELRHHFLQFIHMAVIWKERNNRVFNNAASIPFVLLEKVKIKSFLWLKYQLAYFCQQEYEMIWWEKPARGWYKCNIDASFSSYMNKVGIGMCFHVDVG</sequence>
<dbReference type="EMBL" id="CM001222">
    <property type="protein sequence ID" value="AES76675.1"/>
    <property type="molecule type" value="Genomic_DNA"/>
</dbReference>
<protein>
    <recommendedName>
        <fullName evidence="4">Reverse transcriptase zinc-binding domain-containing protein</fullName>
    </recommendedName>
</protein>
<name>G7KN16_MEDTR</name>
<dbReference type="AlphaFoldDB" id="G7KN16"/>
<dbReference type="PaxDb" id="3880-AES76675"/>
<evidence type="ECO:0000313" key="3">
    <source>
        <dbReference type="Proteomes" id="UP000002051"/>
    </source>
</evidence>
<accession>G7KN16</accession>
<dbReference type="EnsemblPlants" id="AES76675">
    <property type="protein sequence ID" value="AES76675"/>
    <property type="gene ID" value="MTR_6g084160"/>
</dbReference>
<reference evidence="2" key="3">
    <citation type="submission" date="2015-04" db="UniProtKB">
        <authorList>
            <consortium name="EnsemblPlants"/>
        </authorList>
    </citation>
    <scope>IDENTIFICATION</scope>
    <source>
        <strain evidence="2">cv. Jemalong A17</strain>
    </source>
</reference>